<dbReference type="GO" id="GO:0004825">
    <property type="term" value="F:methionine-tRNA ligase activity"/>
    <property type="evidence" value="ECO:0007669"/>
    <property type="project" value="UniProtKB-EC"/>
</dbReference>
<dbReference type="Gene3D" id="2.40.50.140">
    <property type="entry name" value="Nucleic acid-binding proteins"/>
    <property type="match status" value="1"/>
</dbReference>
<dbReference type="AlphaFoldDB" id="A0A6J4R872"/>
<dbReference type="CDD" id="cd02796">
    <property type="entry name" value="tRNA_bind_bactPheRS"/>
    <property type="match status" value="1"/>
</dbReference>
<dbReference type="InterPro" id="IPR012340">
    <property type="entry name" value="NA-bd_OB-fold"/>
</dbReference>
<feature type="domain" description="TRNA-binding" evidence="4">
    <location>
        <begin position="40"/>
        <end position="123"/>
    </location>
</feature>
<dbReference type="EC" id="6.1.1.10" evidence="5"/>
<keyword evidence="2 3" id="KW-0694">RNA-binding</keyword>
<evidence type="ECO:0000256" key="2">
    <source>
        <dbReference type="ARBA" id="ARBA00022884"/>
    </source>
</evidence>
<evidence type="ECO:0000256" key="1">
    <source>
        <dbReference type="ARBA" id="ARBA00022555"/>
    </source>
</evidence>
<keyword evidence="5" id="KW-0436">Ligase</keyword>
<proteinExistence type="predicted"/>
<dbReference type="InterPro" id="IPR002547">
    <property type="entry name" value="tRNA-bd_dom"/>
</dbReference>
<dbReference type="Gene3D" id="3.30.56.10">
    <property type="match status" value="1"/>
</dbReference>
<dbReference type="PROSITE" id="PS50886">
    <property type="entry name" value="TRBD"/>
    <property type="match status" value="1"/>
</dbReference>
<dbReference type="EMBL" id="CADCVJ010000019">
    <property type="protein sequence ID" value="CAA9463016.1"/>
    <property type="molecule type" value="Genomic_DNA"/>
</dbReference>
<accession>A0A6J4R872</accession>
<dbReference type="InterPro" id="IPR033714">
    <property type="entry name" value="tRNA_bind_bactPheRS"/>
</dbReference>
<organism evidence="5">
    <name type="scientific">uncultured Solirubrobacteraceae bacterium</name>
    <dbReference type="NCBI Taxonomy" id="1162706"/>
    <lineage>
        <taxon>Bacteria</taxon>
        <taxon>Bacillati</taxon>
        <taxon>Actinomycetota</taxon>
        <taxon>Thermoleophilia</taxon>
        <taxon>Solirubrobacterales</taxon>
        <taxon>Solirubrobacteraceae</taxon>
        <taxon>environmental samples</taxon>
    </lineage>
</organism>
<reference evidence="5" key="1">
    <citation type="submission" date="2020-02" db="EMBL/GenBank/DDBJ databases">
        <authorList>
            <person name="Meier V. D."/>
        </authorList>
    </citation>
    <scope>NUCLEOTIDE SEQUENCE</scope>
    <source>
        <strain evidence="5">AVDCRST_MAG38</strain>
    </source>
</reference>
<evidence type="ECO:0000313" key="5">
    <source>
        <dbReference type="EMBL" id="CAA9463016.1"/>
    </source>
</evidence>
<gene>
    <name evidence="5" type="ORF">AVDCRST_MAG38-351</name>
</gene>
<sequence length="123" mass="13153">MRLPLSWLHEYCAPDLDAARLASRLALTGTEVDRIHHHGVSEEDSFVVGRVLSCHRHPEADRLTVCIVAVGEGDTAEIVCGAPNVEHDMTVAVAQPGAVMPDGTRLGLAKLRGVVSHGMILAE</sequence>
<dbReference type="SUPFAM" id="SSF50249">
    <property type="entry name" value="Nucleic acid-binding proteins"/>
    <property type="match status" value="1"/>
</dbReference>
<keyword evidence="5" id="KW-0030">Aminoacyl-tRNA synthetase</keyword>
<protein>
    <submittedName>
        <fullName evidence="5">Methionyl-tRNA synthetase</fullName>
        <ecNumber evidence="5">6.1.1.10</ecNumber>
    </submittedName>
</protein>
<dbReference type="Pfam" id="PF01588">
    <property type="entry name" value="tRNA_bind"/>
    <property type="match status" value="1"/>
</dbReference>
<feature type="non-terminal residue" evidence="5">
    <location>
        <position position="123"/>
    </location>
</feature>
<keyword evidence="1 3" id="KW-0820">tRNA-binding</keyword>
<evidence type="ECO:0000256" key="3">
    <source>
        <dbReference type="PROSITE-ProRule" id="PRU00209"/>
    </source>
</evidence>
<evidence type="ECO:0000259" key="4">
    <source>
        <dbReference type="PROSITE" id="PS50886"/>
    </source>
</evidence>
<name>A0A6J4R872_9ACTN</name>
<dbReference type="GO" id="GO:0000049">
    <property type="term" value="F:tRNA binding"/>
    <property type="evidence" value="ECO:0007669"/>
    <property type="project" value="UniProtKB-UniRule"/>
</dbReference>